<evidence type="ECO:0000256" key="11">
    <source>
        <dbReference type="ARBA" id="ARBA00022741"/>
    </source>
</evidence>
<dbReference type="FunFam" id="3.40.1380.20:FF:000013">
    <property type="entry name" value="Pyruvate kinase"/>
    <property type="match status" value="1"/>
</dbReference>
<dbReference type="RefSeq" id="WP_010746304.1">
    <property type="nucleotide sequence ID" value="NZ_BAAAXM010000008.1"/>
</dbReference>
<comment type="cofactor">
    <cofactor evidence="1">
        <name>Mg(2+)</name>
        <dbReference type="ChEBI" id="CHEBI:18420"/>
    </cofactor>
</comment>
<evidence type="ECO:0000256" key="1">
    <source>
        <dbReference type="ARBA" id="ARBA00001946"/>
    </source>
</evidence>
<evidence type="ECO:0000256" key="7">
    <source>
        <dbReference type="ARBA" id="ARBA00012142"/>
    </source>
</evidence>
<evidence type="ECO:0000256" key="4">
    <source>
        <dbReference type="ARBA" id="ARBA00006237"/>
    </source>
</evidence>
<comment type="similarity">
    <text evidence="5 20">Belongs to the pyruvate kinase family.</text>
</comment>
<feature type="domain" description="Pyruvate kinase C-terminal" evidence="23">
    <location>
        <begin position="366"/>
        <end position="478"/>
    </location>
</feature>
<evidence type="ECO:0000256" key="9">
    <source>
        <dbReference type="ARBA" id="ARBA00022679"/>
    </source>
</evidence>
<dbReference type="SUPFAM" id="SSF51621">
    <property type="entry name" value="Phosphoenolpyruvate/pyruvate domain"/>
    <property type="match status" value="1"/>
</dbReference>
<dbReference type="Gene3D" id="3.50.30.10">
    <property type="entry name" value="Phosphohistidine domain"/>
    <property type="match status" value="1"/>
</dbReference>
<feature type="domain" description="PEP-utilising enzyme mobile" evidence="22">
    <location>
        <begin position="514"/>
        <end position="584"/>
    </location>
</feature>
<reference evidence="24" key="1">
    <citation type="submission" date="2023-03" db="EMBL/GenBank/DDBJ databases">
        <authorList>
            <person name="Shen W."/>
            <person name="Cai J."/>
        </authorList>
    </citation>
    <scope>NUCLEOTIDE SEQUENCE</scope>
    <source>
        <strain evidence="24">B646-2</strain>
    </source>
</reference>
<dbReference type="InterPro" id="IPR001697">
    <property type="entry name" value="Pyr_Knase"/>
</dbReference>
<evidence type="ECO:0000256" key="8">
    <source>
        <dbReference type="ARBA" id="ARBA00018587"/>
    </source>
</evidence>
<dbReference type="EMBL" id="JARPXM010000030">
    <property type="protein sequence ID" value="MDT2540209.1"/>
    <property type="molecule type" value="Genomic_DNA"/>
</dbReference>
<dbReference type="SUPFAM" id="SSF50800">
    <property type="entry name" value="PK beta-barrel domain-like"/>
    <property type="match status" value="1"/>
</dbReference>
<evidence type="ECO:0000256" key="2">
    <source>
        <dbReference type="ARBA" id="ARBA00001958"/>
    </source>
</evidence>
<dbReference type="GO" id="GO:0000287">
    <property type="term" value="F:magnesium ion binding"/>
    <property type="evidence" value="ECO:0007669"/>
    <property type="project" value="UniProtKB-UniRule"/>
</dbReference>
<evidence type="ECO:0000313" key="24">
    <source>
        <dbReference type="EMBL" id="MDT2540209.1"/>
    </source>
</evidence>
<comment type="caution">
    <text evidence="24">The sequence shown here is derived from an EMBL/GenBank/DDBJ whole genome shotgun (WGS) entry which is preliminary data.</text>
</comment>
<keyword evidence="11" id="KW-0547">Nucleotide-binding</keyword>
<dbReference type="GO" id="GO:0006950">
    <property type="term" value="P:response to stress"/>
    <property type="evidence" value="ECO:0007669"/>
    <property type="project" value="UniProtKB-ARBA"/>
</dbReference>
<dbReference type="PANTHER" id="PTHR11817">
    <property type="entry name" value="PYRUVATE KINASE"/>
    <property type="match status" value="1"/>
</dbReference>
<dbReference type="InterPro" id="IPR011037">
    <property type="entry name" value="Pyrv_Knase-like_insert_dom_sf"/>
</dbReference>
<keyword evidence="15" id="KW-0630">Potassium</keyword>
<evidence type="ECO:0000256" key="6">
    <source>
        <dbReference type="ARBA" id="ARBA00011881"/>
    </source>
</evidence>
<dbReference type="EC" id="2.7.1.40" evidence="7 19"/>
<dbReference type="Gene3D" id="3.20.20.60">
    <property type="entry name" value="Phosphoenolpyruvate-binding domains"/>
    <property type="match status" value="1"/>
</dbReference>
<dbReference type="Pfam" id="PF00224">
    <property type="entry name" value="PK"/>
    <property type="match status" value="1"/>
</dbReference>
<evidence type="ECO:0000259" key="22">
    <source>
        <dbReference type="Pfam" id="PF00391"/>
    </source>
</evidence>
<keyword evidence="16 20" id="KW-0324">Glycolysis</keyword>
<keyword evidence="17 24" id="KW-0670">Pyruvate</keyword>
<evidence type="ECO:0000256" key="12">
    <source>
        <dbReference type="ARBA" id="ARBA00022777"/>
    </source>
</evidence>
<evidence type="ECO:0000256" key="20">
    <source>
        <dbReference type="RuleBase" id="RU000504"/>
    </source>
</evidence>
<evidence type="ECO:0000256" key="16">
    <source>
        <dbReference type="ARBA" id="ARBA00023152"/>
    </source>
</evidence>
<comment type="subunit">
    <text evidence="6">Homotetramer.</text>
</comment>
<dbReference type="GO" id="GO:0016301">
    <property type="term" value="F:kinase activity"/>
    <property type="evidence" value="ECO:0007669"/>
    <property type="project" value="UniProtKB-KW"/>
</dbReference>
<keyword evidence="10" id="KW-0479">Metal-binding</keyword>
<accession>A0AAW8T6E7</accession>
<dbReference type="InterPro" id="IPR015813">
    <property type="entry name" value="Pyrv/PenolPyrv_kinase-like_dom"/>
</dbReference>
<comment type="cofactor">
    <cofactor evidence="2">
        <name>K(+)</name>
        <dbReference type="ChEBI" id="CHEBI:29103"/>
    </cofactor>
</comment>
<keyword evidence="13" id="KW-0067">ATP-binding</keyword>
<keyword evidence="9 20" id="KW-0808">Transferase</keyword>
<evidence type="ECO:0000313" key="25">
    <source>
        <dbReference type="Proteomes" id="UP001249240"/>
    </source>
</evidence>
<dbReference type="InterPro" id="IPR040442">
    <property type="entry name" value="Pyrv_kinase-like_dom_sf"/>
</dbReference>
<evidence type="ECO:0000259" key="23">
    <source>
        <dbReference type="Pfam" id="PF02887"/>
    </source>
</evidence>
<keyword evidence="12 20" id="KW-0418">Kinase</keyword>
<dbReference type="NCBIfam" id="TIGR01064">
    <property type="entry name" value="pyruv_kin"/>
    <property type="match status" value="1"/>
</dbReference>
<dbReference type="FunFam" id="2.40.33.10:FF:000001">
    <property type="entry name" value="Pyruvate kinase"/>
    <property type="match status" value="1"/>
</dbReference>
<organism evidence="24 25">
    <name type="scientific">Enterococcus raffinosus</name>
    <dbReference type="NCBI Taxonomy" id="71452"/>
    <lineage>
        <taxon>Bacteria</taxon>
        <taxon>Bacillati</taxon>
        <taxon>Bacillota</taxon>
        <taxon>Bacilli</taxon>
        <taxon>Lactobacillales</taxon>
        <taxon>Enterococcaceae</taxon>
        <taxon>Enterococcus</taxon>
    </lineage>
</organism>
<evidence type="ECO:0000259" key="21">
    <source>
        <dbReference type="Pfam" id="PF00224"/>
    </source>
</evidence>
<protein>
    <recommendedName>
        <fullName evidence="8 19">Pyruvate kinase</fullName>
        <ecNumber evidence="7 19">2.7.1.40</ecNumber>
    </recommendedName>
</protein>
<dbReference type="Gene3D" id="2.40.33.10">
    <property type="entry name" value="PK beta-barrel domain-like"/>
    <property type="match status" value="1"/>
</dbReference>
<dbReference type="InterPro" id="IPR008279">
    <property type="entry name" value="PEP-util_enz_mobile_dom"/>
</dbReference>
<evidence type="ECO:0000256" key="5">
    <source>
        <dbReference type="ARBA" id="ARBA00008663"/>
    </source>
</evidence>
<name>A0AAW8T6E7_9ENTE</name>
<dbReference type="Pfam" id="PF00391">
    <property type="entry name" value="PEP-utilizers"/>
    <property type="match status" value="1"/>
</dbReference>
<gene>
    <name evidence="24" type="primary">pyk</name>
    <name evidence="24" type="ORF">P7D78_19070</name>
</gene>
<evidence type="ECO:0000256" key="15">
    <source>
        <dbReference type="ARBA" id="ARBA00022958"/>
    </source>
</evidence>
<evidence type="ECO:0000256" key="13">
    <source>
        <dbReference type="ARBA" id="ARBA00022840"/>
    </source>
</evidence>
<dbReference type="NCBIfam" id="NF004491">
    <property type="entry name" value="PRK05826.1"/>
    <property type="match status" value="1"/>
</dbReference>
<dbReference type="InterPro" id="IPR015793">
    <property type="entry name" value="Pyrv_Knase_brl"/>
</dbReference>
<dbReference type="FunFam" id="3.20.20.60:FF:000001">
    <property type="entry name" value="Pyruvate kinase"/>
    <property type="match status" value="1"/>
</dbReference>
<comment type="catalytic activity">
    <reaction evidence="18 20">
        <text>pyruvate + ATP = phosphoenolpyruvate + ADP + H(+)</text>
        <dbReference type="Rhea" id="RHEA:18157"/>
        <dbReference type="ChEBI" id="CHEBI:15361"/>
        <dbReference type="ChEBI" id="CHEBI:15378"/>
        <dbReference type="ChEBI" id="CHEBI:30616"/>
        <dbReference type="ChEBI" id="CHEBI:58702"/>
        <dbReference type="ChEBI" id="CHEBI:456216"/>
        <dbReference type="EC" id="2.7.1.40"/>
    </reaction>
</comment>
<dbReference type="NCBIfam" id="NF004978">
    <property type="entry name" value="PRK06354.1"/>
    <property type="match status" value="1"/>
</dbReference>
<comment type="similarity">
    <text evidence="4">In the C-terminal section; belongs to the PEP-utilizing enzyme family.</text>
</comment>
<proteinExistence type="inferred from homology"/>
<keyword evidence="14 20" id="KW-0460">Magnesium</keyword>
<dbReference type="PRINTS" id="PR01050">
    <property type="entry name" value="PYRUVTKNASE"/>
</dbReference>
<evidence type="ECO:0000256" key="18">
    <source>
        <dbReference type="ARBA" id="ARBA00048152"/>
    </source>
</evidence>
<dbReference type="GO" id="GO:0005524">
    <property type="term" value="F:ATP binding"/>
    <property type="evidence" value="ECO:0007669"/>
    <property type="project" value="UniProtKB-KW"/>
</dbReference>
<dbReference type="InterPro" id="IPR015795">
    <property type="entry name" value="Pyrv_Knase_C"/>
</dbReference>
<dbReference type="Proteomes" id="UP001249240">
    <property type="component" value="Unassembled WGS sequence"/>
</dbReference>
<evidence type="ECO:0000256" key="19">
    <source>
        <dbReference type="NCBIfam" id="TIGR01064"/>
    </source>
</evidence>
<evidence type="ECO:0000256" key="17">
    <source>
        <dbReference type="ARBA" id="ARBA00023317"/>
    </source>
</evidence>
<dbReference type="AlphaFoldDB" id="A0AAW8T6E7"/>
<feature type="domain" description="Pyruvate kinase barrel" evidence="21">
    <location>
        <begin position="1"/>
        <end position="334"/>
    </location>
</feature>
<comment type="pathway">
    <text evidence="3 20">Carbohydrate degradation; glycolysis; pyruvate from D-glyceraldehyde 3-phosphate: step 5/5.</text>
</comment>
<dbReference type="InterPro" id="IPR015806">
    <property type="entry name" value="Pyrv_Knase_insert_dom_sf"/>
</dbReference>
<evidence type="ECO:0000256" key="10">
    <source>
        <dbReference type="ARBA" id="ARBA00022723"/>
    </source>
</evidence>
<evidence type="ECO:0000256" key="14">
    <source>
        <dbReference type="ARBA" id="ARBA00022842"/>
    </source>
</evidence>
<dbReference type="Gene3D" id="3.40.1380.20">
    <property type="entry name" value="Pyruvate kinase, C-terminal domain"/>
    <property type="match status" value="1"/>
</dbReference>
<dbReference type="Pfam" id="PF02887">
    <property type="entry name" value="PK_C"/>
    <property type="match status" value="1"/>
</dbReference>
<dbReference type="GO" id="GO:0030955">
    <property type="term" value="F:potassium ion binding"/>
    <property type="evidence" value="ECO:0007669"/>
    <property type="project" value="UniProtKB-UniRule"/>
</dbReference>
<sequence>MKKTKIVSTLGPASNTVETISQLIEAGANVFRFNFSHGDHEEQLARMNMVREAVEKTGKDVGILLDTKGAEIRTTVQDTTDADYGRAGYIEFNVGDETRISMDPEHKGTKEKIAVTYPGLYDDAHIGGHILFDDGLIDMEIIGKDESNRELVMLVKNAGMLGSRKGVNAPGISINLPGITEKDADDIRFGLDNDINFIAASFVRKAQDVLDIREILEEKNMTHVHIFPKIESQEGIDNIDEIIKVSDGIMIARGDMGVEIAPELVPMVQKRIIKKCNYAGKPVITATQMLESMQENPRPTRAEASDVANAVFDGTDATMLSGESANGKYPVEAVGTMARIDMEAESALSELGSFQINEFDKSNVTETIGLSVARAAKNLGVKTIVAATESGHTARMISKYRPDADILAVTFDEHTKRSLMVNWGVFPTVAEKPTTTDEMFDLAAQKAVDLGFASEGDLILITAGVPVGERGTTNVMKVQMIGSKLLQAQGIGESTVVAHAVVAKSAEEAIKKAKDGMVLVVPTTDKDYMPAIEKAAALIVEDGGLTSHAAVVGIAQDIPVVVGASTATSTVVDGELVTVDPRRGIVYRGQTTAI</sequence>
<dbReference type="GO" id="GO:0004743">
    <property type="term" value="F:pyruvate kinase activity"/>
    <property type="evidence" value="ECO:0007669"/>
    <property type="project" value="UniProtKB-UniRule"/>
</dbReference>
<dbReference type="InterPro" id="IPR036918">
    <property type="entry name" value="Pyrv_Knase_C_sf"/>
</dbReference>
<evidence type="ECO:0000256" key="3">
    <source>
        <dbReference type="ARBA" id="ARBA00004997"/>
    </source>
</evidence>
<dbReference type="SUPFAM" id="SSF52935">
    <property type="entry name" value="PK C-terminal domain-like"/>
    <property type="match status" value="1"/>
</dbReference>